<proteinExistence type="predicted"/>
<dbReference type="Proteomes" id="UP000053097">
    <property type="component" value="Unassembled WGS sequence"/>
</dbReference>
<keyword evidence="2" id="KW-1185">Reference proteome</keyword>
<reference evidence="1 2" key="1">
    <citation type="journal article" date="2014" name="Curr. Biol.">
        <title>The genome of the clonal raider ant Cerapachys biroi.</title>
        <authorList>
            <person name="Oxley P.R."/>
            <person name="Ji L."/>
            <person name="Fetter-Pruneda I."/>
            <person name="McKenzie S.K."/>
            <person name="Li C."/>
            <person name="Hu H."/>
            <person name="Zhang G."/>
            <person name="Kronauer D.J."/>
        </authorList>
    </citation>
    <scope>NUCLEOTIDE SEQUENCE [LARGE SCALE GENOMIC DNA]</scope>
</reference>
<name>A0A026WKG2_OOCBI</name>
<sequence length="146" mass="16876">MDRGEVGWSVLEEVREHKGVFIDCPIAMLPYRVRDALAARGCTAQRDFDIDRHVGTASEHTKHIIEPISRIQPLPIRSCNEGRGMQLSNWCFRLLKLQLRSRKRVFFLRPVATESSRRVSTRDSADQSISRDFVMLTIVHFDVIRV</sequence>
<dbReference type="EMBL" id="KK107163">
    <property type="protein sequence ID" value="EZA56542.1"/>
    <property type="molecule type" value="Genomic_DNA"/>
</dbReference>
<protein>
    <submittedName>
        <fullName evidence="1">Uncharacterized protein</fullName>
    </submittedName>
</protein>
<organism evidence="1 2">
    <name type="scientific">Ooceraea biroi</name>
    <name type="common">Clonal raider ant</name>
    <name type="synonym">Cerapachys biroi</name>
    <dbReference type="NCBI Taxonomy" id="2015173"/>
    <lineage>
        <taxon>Eukaryota</taxon>
        <taxon>Metazoa</taxon>
        <taxon>Ecdysozoa</taxon>
        <taxon>Arthropoda</taxon>
        <taxon>Hexapoda</taxon>
        <taxon>Insecta</taxon>
        <taxon>Pterygota</taxon>
        <taxon>Neoptera</taxon>
        <taxon>Endopterygota</taxon>
        <taxon>Hymenoptera</taxon>
        <taxon>Apocrita</taxon>
        <taxon>Aculeata</taxon>
        <taxon>Formicoidea</taxon>
        <taxon>Formicidae</taxon>
        <taxon>Dorylinae</taxon>
        <taxon>Ooceraea</taxon>
    </lineage>
</organism>
<dbReference type="AlphaFoldDB" id="A0A026WKG2"/>
<evidence type="ECO:0000313" key="2">
    <source>
        <dbReference type="Proteomes" id="UP000053097"/>
    </source>
</evidence>
<accession>A0A026WKG2</accession>
<evidence type="ECO:0000313" key="1">
    <source>
        <dbReference type="EMBL" id="EZA56542.1"/>
    </source>
</evidence>
<gene>
    <name evidence="1" type="ORF">X777_03329</name>
</gene>